<evidence type="ECO:0000256" key="2">
    <source>
        <dbReference type="ARBA" id="ARBA00022801"/>
    </source>
</evidence>
<dbReference type="RefSeq" id="XP_021806913.1">
    <property type="nucleotide sequence ID" value="XM_021951221.1"/>
</dbReference>
<evidence type="ECO:0000256" key="8">
    <source>
        <dbReference type="SAM" id="Coils"/>
    </source>
</evidence>
<feature type="domain" description="HIT" evidence="9">
    <location>
        <begin position="117"/>
        <end position="224"/>
    </location>
</feature>
<dbReference type="FunFam" id="3.30.428.10:FF:000011">
    <property type="entry name" value="Fragile histidine triad"/>
    <property type="match status" value="1"/>
</dbReference>
<comment type="catalytic activity">
    <reaction evidence="7">
        <text>P(1),P(3)-bis(5'-adenosyl) triphosphate + H2O = AMP + ADP + 2 H(+)</text>
        <dbReference type="Rhea" id="RHEA:13893"/>
        <dbReference type="ChEBI" id="CHEBI:15377"/>
        <dbReference type="ChEBI" id="CHEBI:15378"/>
        <dbReference type="ChEBI" id="CHEBI:58529"/>
        <dbReference type="ChEBI" id="CHEBI:456215"/>
        <dbReference type="ChEBI" id="CHEBI:456216"/>
        <dbReference type="EC" id="3.6.1.29"/>
    </reaction>
</comment>
<evidence type="ECO:0000256" key="7">
    <source>
        <dbReference type="RuleBase" id="RU366076"/>
    </source>
</evidence>
<evidence type="ECO:0000256" key="1">
    <source>
        <dbReference type="ARBA" id="ARBA00022741"/>
    </source>
</evidence>
<gene>
    <name evidence="11" type="primary">LOC110750845</name>
</gene>
<evidence type="ECO:0000256" key="3">
    <source>
        <dbReference type="PIRSR" id="PIRSR639383-1"/>
    </source>
</evidence>
<feature type="coiled-coil region" evidence="8">
    <location>
        <begin position="225"/>
        <end position="267"/>
    </location>
</feature>
<protein>
    <recommendedName>
        <fullName evidence="7">Bis(5'-adenosyl)-triphosphatase</fullName>
        <ecNumber evidence="7">3.6.1.29</ecNumber>
    </recommendedName>
</protein>
<evidence type="ECO:0000313" key="10">
    <source>
        <dbReference type="Proteomes" id="UP000515124"/>
    </source>
</evidence>
<dbReference type="EC" id="3.6.1.29" evidence="7"/>
<dbReference type="InterPro" id="IPR019808">
    <property type="entry name" value="Histidine_triad_CS"/>
</dbReference>
<dbReference type="InterPro" id="IPR051884">
    <property type="entry name" value="Bis(5'-adenosyl)-TPase_reg"/>
</dbReference>
<dbReference type="PROSITE" id="PS00892">
    <property type="entry name" value="HIT_1"/>
    <property type="match status" value="1"/>
</dbReference>
<dbReference type="PANTHER" id="PTHR46243">
    <property type="entry name" value="BIS(5'-ADENOSYL)-TRIPHOSPHATASE"/>
    <property type="match status" value="1"/>
</dbReference>
<evidence type="ECO:0000256" key="5">
    <source>
        <dbReference type="PIRSR" id="PIRSR639383-3"/>
    </source>
</evidence>
<feature type="active site" description="Tele-AMP-histidine intermediate" evidence="3">
    <location>
        <position position="211"/>
    </location>
</feature>
<dbReference type="InterPro" id="IPR039383">
    <property type="entry name" value="FHIT"/>
</dbReference>
<dbReference type="Pfam" id="PF01230">
    <property type="entry name" value="HIT"/>
    <property type="match status" value="1"/>
</dbReference>
<dbReference type="GO" id="GO:0000166">
    <property type="term" value="F:nucleotide binding"/>
    <property type="evidence" value="ECO:0007669"/>
    <property type="project" value="UniProtKB-KW"/>
</dbReference>
<evidence type="ECO:0000256" key="4">
    <source>
        <dbReference type="PIRSR" id="PIRSR639383-2"/>
    </source>
</evidence>
<dbReference type="InterPro" id="IPR011146">
    <property type="entry name" value="HIT-like"/>
</dbReference>
<name>A0A6P5RYX6_PRUAV</name>
<feature type="binding site" evidence="4">
    <location>
        <position position="142"/>
    </location>
    <ligand>
        <name>substrate</name>
    </ligand>
</feature>
<keyword evidence="8" id="KW-0175">Coiled coil</keyword>
<keyword evidence="1 7" id="KW-0547">Nucleotide-binding</keyword>
<dbReference type="GeneID" id="110750845"/>
<feature type="short sequence motif" description="Histidine triad motif" evidence="6">
    <location>
        <begin position="209"/>
        <end position="213"/>
    </location>
</feature>
<dbReference type="GO" id="GO:0047627">
    <property type="term" value="F:adenylylsulfatase activity"/>
    <property type="evidence" value="ECO:0007669"/>
    <property type="project" value="UniProtKB-ARBA"/>
</dbReference>
<feature type="binding site" evidence="4">
    <location>
        <begin position="204"/>
        <end position="207"/>
    </location>
    <ligand>
        <name>substrate</name>
    </ligand>
</feature>
<feature type="binding site" evidence="4">
    <location>
        <position position="198"/>
    </location>
    <ligand>
        <name>substrate</name>
    </ligand>
</feature>
<keyword evidence="2 7" id="KW-0378">Hydrolase</keyword>
<dbReference type="PROSITE" id="PS51084">
    <property type="entry name" value="HIT_2"/>
    <property type="match status" value="1"/>
</dbReference>
<accession>A0A6P5RYX6</accession>
<evidence type="ECO:0000259" key="9">
    <source>
        <dbReference type="PROSITE" id="PS51084"/>
    </source>
</evidence>
<organism evidence="10 11">
    <name type="scientific">Prunus avium</name>
    <name type="common">Cherry</name>
    <name type="synonym">Cerasus avium</name>
    <dbReference type="NCBI Taxonomy" id="42229"/>
    <lineage>
        <taxon>Eukaryota</taxon>
        <taxon>Viridiplantae</taxon>
        <taxon>Streptophyta</taxon>
        <taxon>Embryophyta</taxon>
        <taxon>Tracheophyta</taxon>
        <taxon>Spermatophyta</taxon>
        <taxon>Magnoliopsida</taxon>
        <taxon>eudicotyledons</taxon>
        <taxon>Gunneridae</taxon>
        <taxon>Pentapetalae</taxon>
        <taxon>rosids</taxon>
        <taxon>fabids</taxon>
        <taxon>Rosales</taxon>
        <taxon>Rosaceae</taxon>
        <taxon>Amygdaloideae</taxon>
        <taxon>Amygdaleae</taxon>
        <taxon>Prunus</taxon>
    </lineage>
</organism>
<dbReference type="InterPro" id="IPR036265">
    <property type="entry name" value="HIT-like_sf"/>
</dbReference>
<reference evidence="11" key="1">
    <citation type="submission" date="2025-08" db="UniProtKB">
        <authorList>
            <consortium name="RefSeq"/>
        </authorList>
    </citation>
    <scope>IDENTIFICATION</scope>
</reference>
<dbReference type="Proteomes" id="UP000515124">
    <property type="component" value="Unplaced"/>
</dbReference>
<evidence type="ECO:0000256" key="6">
    <source>
        <dbReference type="PROSITE-ProRule" id="PRU00464"/>
    </source>
</evidence>
<dbReference type="AlphaFoldDB" id="A0A6P5RYX6"/>
<dbReference type="GO" id="GO:0047710">
    <property type="term" value="F:bis(5'-adenosyl)-triphosphatase activity"/>
    <property type="evidence" value="ECO:0007669"/>
    <property type="project" value="UniProtKB-UniRule"/>
</dbReference>
<comment type="cofactor">
    <cofactor evidence="7">
        <name>Mn(2+)</name>
        <dbReference type="ChEBI" id="CHEBI:29035"/>
    </cofactor>
</comment>
<dbReference type="CDD" id="cd01275">
    <property type="entry name" value="FHIT"/>
    <property type="match status" value="1"/>
</dbReference>
<keyword evidence="10" id="KW-1185">Reference proteome</keyword>
<dbReference type="SUPFAM" id="SSF54197">
    <property type="entry name" value="HIT-like"/>
    <property type="match status" value="1"/>
</dbReference>
<feature type="site" description="Important for induction of apoptosis" evidence="5">
    <location>
        <position position="229"/>
    </location>
</feature>
<feature type="binding site" evidence="4">
    <location>
        <position position="213"/>
    </location>
    <ligand>
        <name>substrate</name>
    </ligand>
</feature>
<evidence type="ECO:0000313" key="11">
    <source>
        <dbReference type="RefSeq" id="XP_021806913.1"/>
    </source>
</evidence>
<dbReference type="KEGG" id="pavi:110750845"/>
<sequence length="269" mass="30889">MLHVLMEEAKQLHLQSHCRRATTRLNWLCGIKKREARAQPIGFEHAYRGPYVMKIKHRAQGSKTQKEESVSAQLQAQMLFSTVASSVVGCFITRSSRVRGIPDPSFFTTSTKMALEQFTFGPYKIDSREVFYSTHLSYALVNLRPVVPGHVLVCPRREVKRFVDLSTDETSDLWITAQKVGSRLETYHKASSLTLTIQDGPQAGQTVPHVHIHIIPRKGGDFRENDEIYDALDEKEKELKQKLDLDKDRKDRSLDEMAQEAEEYRKLFL</sequence>
<dbReference type="PANTHER" id="PTHR46243:SF1">
    <property type="entry name" value="BIS(5'-ADENOSYL)-TRIPHOSPHATASE"/>
    <property type="match status" value="1"/>
</dbReference>
<dbReference type="Gene3D" id="3.30.428.10">
    <property type="entry name" value="HIT-like"/>
    <property type="match status" value="1"/>
</dbReference>
<proteinExistence type="predicted"/>